<dbReference type="SUPFAM" id="SSF53335">
    <property type="entry name" value="S-adenosyl-L-methionine-dependent methyltransferases"/>
    <property type="match status" value="1"/>
</dbReference>
<keyword evidence="3" id="KW-0489">Methyltransferase</keyword>
<keyword evidence="5" id="KW-0949">S-adenosyl-L-methionine</keyword>
<proteinExistence type="inferred from homology"/>
<protein>
    <recommendedName>
        <fullName evidence="2">site-specific DNA-methyltransferase (adenine-specific)</fullName>
        <ecNumber evidence="2">2.1.1.72</ecNumber>
    </recommendedName>
</protein>
<evidence type="ECO:0000256" key="3">
    <source>
        <dbReference type="ARBA" id="ARBA00022603"/>
    </source>
</evidence>
<dbReference type="Pfam" id="PF02384">
    <property type="entry name" value="N6_Mtase"/>
    <property type="match status" value="1"/>
</dbReference>
<dbReference type="GO" id="GO:0008170">
    <property type="term" value="F:N-methyltransferase activity"/>
    <property type="evidence" value="ECO:0007669"/>
    <property type="project" value="InterPro"/>
</dbReference>
<dbReference type="GO" id="GO:0009307">
    <property type="term" value="P:DNA restriction-modification system"/>
    <property type="evidence" value="ECO:0007669"/>
    <property type="project" value="UniProtKB-KW"/>
</dbReference>
<accession>A0A366B5F7</accession>
<dbReference type="InterPro" id="IPR044946">
    <property type="entry name" value="Restrct_endonuc_typeI_TRD_sf"/>
</dbReference>
<dbReference type="Proteomes" id="UP000253676">
    <property type="component" value="Unassembled WGS sequence"/>
</dbReference>
<dbReference type="InterPro" id="IPR003356">
    <property type="entry name" value="DNA_methylase_A-5"/>
</dbReference>
<dbReference type="SUPFAM" id="SSF116734">
    <property type="entry name" value="DNA methylase specificity domain"/>
    <property type="match status" value="1"/>
</dbReference>
<evidence type="ECO:0000256" key="6">
    <source>
        <dbReference type="ARBA" id="ARBA00022747"/>
    </source>
</evidence>
<evidence type="ECO:0000256" key="7">
    <source>
        <dbReference type="ARBA" id="ARBA00023125"/>
    </source>
</evidence>
<sequence length="818" mass="93961">MSDMVGKVEKKMLDEISEKIWSSFNILRGEISADDFHLVLFLLTIKRIGFKYEFLSNPVENQVSILDFLRHSDNVNASSIVDIYGVYDSLIYRLPKEKLVQLYEVIDSIDSKILDDNFLEIFDFILYKFLQSLGKFSGEFILPIELSRFMINIANPKHNAIIYNPFAGAASFGVLAPEQSNYIGQEINQTTWVVGVLRLLATNSFHSKSLILGDSIKQWNPTSLKFDLIIASPPFGMRLPFGISGKWGTIRNFENFAIEKGLDDLKNDGKMIILVPESFLFSSGQIANLRYHLIEQDLIESVISFPNGILHHTAIKTSVLVINKAKKSKGFINFIIADDFVINGVNKSKTLKDLDFVETISKGKESSFLKKISNEEVKSHDRVLDCQRYFLENFDGVKLNEFVTRIRGQRFNSGENGKWVKIKDLKDDNHNFYLDIDKIEEIPFIRRVSKIEESCLLISKIGRTLKPTFFEFSGESIYINDDILALRVDKKIALPIFVVMEFYKDYVIEQANSFRKGAVIPFLKVSDILSIKFDLPNLLEQQKQLDYFIELTSKLYDLEQQRDNLKSGIKKHQFDEFASLKHSLGAPRQNILSNAKTLIRFFENNNSNEFKVVNAKFFERYGIELKEVFNQFKNDINQISTILEKGENGLLVNDYKKELISLFEINEFIKGLSNNGFNFKINPKPLSDVDTIEKYLECNLTLLKILFDNIFTNANKYAFDSFDETNEVVIELGLIGNQLEVSIKNNGKPFPKNYSKEKFISKFSTNNVNKGKGIGGYDINRIAAYFGNEDWTFDLNTNPLYPVVFKFLFPIKNSVNEQ</sequence>
<dbReference type="AlphaFoldDB" id="A0A366B5F7"/>
<dbReference type="InterPro" id="IPR029063">
    <property type="entry name" value="SAM-dependent_MTases_sf"/>
</dbReference>
<dbReference type="CDD" id="cd16961">
    <property type="entry name" value="RMtype1_S_TRD-CR_like"/>
    <property type="match status" value="1"/>
</dbReference>
<keyword evidence="7" id="KW-0238">DNA-binding</keyword>
<organism evidence="10 11">
    <name type="scientific">Flavobacterium psychrolimnae</name>
    <dbReference type="NCBI Taxonomy" id="249351"/>
    <lineage>
        <taxon>Bacteria</taxon>
        <taxon>Pseudomonadati</taxon>
        <taxon>Bacteroidota</taxon>
        <taxon>Flavobacteriia</taxon>
        <taxon>Flavobacteriales</taxon>
        <taxon>Flavobacteriaceae</taxon>
        <taxon>Flavobacterium</taxon>
    </lineage>
</organism>
<dbReference type="PANTHER" id="PTHR42933">
    <property type="entry name" value="SLR6095 PROTEIN"/>
    <property type="match status" value="1"/>
</dbReference>
<dbReference type="PANTHER" id="PTHR42933:SF3">
    <property type="entry name" value="TYPE I RESTRICTION ENZYME MJAVIII METHYLASE SUBUNIT"/>
    <property type="match status" value="1"/>
</dbReference>
<keyword evidence="11" id="KW-1185">Reference proteome</keyword>
<dbReference type="OrthoDB" id="9814572at2"/>
<comment type="caution">
    <text evidence="10">The sequence shown here is derived from an EMBL/GenBank/DDBJ whole genome shotgun (WGS) entry which is preliminary data.</text>
</comment>
<keyword evidence="4" id="KW-0808">Transferase</keyword>
<comment type="catalytic activity">
    <reaction evidence="8">
        <text>a 2'-deoxyadenosine in DNA + S-adenosyl-L-methionine = an N(6)-methyl-2'-deoxyadenosine in DNA + S-adenosyl-L-homocysteine + H(+)</text>
        <dbReference type="Rhea" id="RHEA:15197"/>
        <dbReference type="Rhea" id="RHEA-COMP:12418"/>
        <dbReference type="Rhea" id="RHEA-COMP:12419"/>
        <dbReference type="ChEBI" id="CHEBI:15378"/>
        <dbReference type="ChEBI" id="CHEBI:57856"/>
        <dbReference type="ChEBI" id="CHEBI:59789"/>
        <dbReference type="ChEBI" id="CHEBI:90615"/>
        <dbReference type="ChEBI" id="CHEBI:90616"/>
        <dbReference type="EC" id="2.1.1.72"/>
    </reaction>
</comment>
<dbReference type="SUPFAM" id="SSF55874">
    <property type="entry name" value="ATPase domain of HSP90 chaperone/DNA topoisomerase II/histidine kinase"/>
    <property type="match status" value="1"/>
</dbReference>
<feature type="domain" description="DNA methylase adenine-specific" evidence="9">
    <location>
        <begin position="116"/>
        <end position="390"/>
    </location>
</feature>
<evidence type="ECO:0000313" key="10">
    <source>
        <dbReference type="EMBL" id="RBN51397.1"/>
    </source>
</evidence>
<evidence type="ECO:0000256" key="2">
    <source>
        <dbReference type="ARBA" id="ARBA00011900"/>
    </source>
</evidence>
<dbReference type="InterPro" id="IPR036890">
    <property type="entry name" value="HATPase_C_sf"/>
</dbReference>
<evidence type="ECO:0000256" key="4">
    <source>
        <dbReference type="ARBA" id="ARBA00022679"/>
    </source>
</evidence>
<evidence type="ECO:0000256" key="1">
    <source>
        <dbReference type="ARBA" id="ARBA00006594"/>
    </source>
</evidence>
<evidence type="ECO:0000256" key="5">
    <source>
        <dbReference type="ARBA" id="ARBA00022691"/>
    </source>
</evidence>
<dbReference type="RefSeq" id="WP_113633776.1">
    <property type="nucleotide sequence ID" value="NZ_QNUX01000002.1"/>
</dbReference>
<dbReference type="EC" id="2.1.1.72" evidence="2"/>
<evidence type="ECO:0000259" key="9">
    <source>
        <dbReference type="Pfam" id="PF02384"/>
    </source>
</evidence>
<dbReference type="Gene3D" id="3.90.220.20">
    <property type="entry name" value="DNA methylase specificity domains"/>
    <property type="match status" value="1"/>
</dbReference>
<dbReference type="Gene3D" id="3.40.50.150">
    <property type="entry name" value="Vaccinia Virus protein VP39"/>
    <property type="match status" value="1"/>
</dbReference>
<dbReference type="GO" id="GO:0032259">
    <property type="term" value="P:methylation"/>
    <property type="evidence" value="ECO:0007669"/>
    <property type="project" value="UniProtKB-KW"/>
</dbReference>
<dbReference type="EMBL" id="QNUX01000002">
    <property type="protein sequence ID" value="RBN51397.1"/>
    <property type="molecule type" value="Genomic_DNA"/>
</dbReference>
<evidence type="ECO:0000256" key="8">
    <source>
        <dbReference type="ARBA" id="ARBA00047942"/>
    </source>
</evidence>
<reference evidence="10 11" key="1">
    <citation type="submission" date="2018-07" db="EMBL/GenBank/DDBJ databases">
        <title>Complete genome sequence of Flavobacterium psychrolimnae LMG 22018.</title>
        <authorList>
            <person name="Kim D.-U."/>
        </authorList>
    </citation>
    <scope>NUCLEOTIDE SEQUENCE [LARGE SCALE GENOMIC DNA]</scope>
    <source>
        <strain evidence="10 11">LMG 22018</strain>
    </source>
</reference>
<comment type="similarity">
    <text evidence="1">Belongs to the N(4)/N(6)-methyltransferase family.</text>
</comment>
<dbReference type="GO" id="GO:0009007">
    <property type="term" value="F:site-specific DNA-methyltransferase (adenine-specific) activity"/>
    <property type="evidence" value="ECO:0007669"/>
    <property type="project" value="UniProtKB-EC"/>
</dbReference>
<evidence type="ECO:0000313" key="11">
    <source>
        <dbReference type="Proteomes" id="UP000253676"/>
    </source>
</evidence>
<keyword evidence="6" id="KW-0680">Restriction system</keyword>
<gene>
    <name evidence="10" type="ORF">DR980_02955</name>
</gene>
<dbReference type="GO" id="GO:0003677">
    <property type="term" value="F:DNA binding"/>
    <property type="evidence" value="ECO:0007669"/>
    <property type="project" value="UniProtKB-KW"/>
</dbReference>
<dbReference type="Gene3D" id="3.30.565.10">
    <property type="entry name" value="Histidine kinase-like ATPase, C-terminal domain"/>
    <property type="match status" value="1"/>
</dbReference>
<dbReference type="PRINTS" id="PR00507">
    <property type="entry name" value="N12N6MTFRASE"/>
</dbReference>
<dbReference type="InterPro" id="IPR051537">
    <property type="entry name" value="DNA_Adenine_Mtase"/>
</dbReference>
<name>A0A366B5F7_9FLAO</name>